<dbReference type="InterPro" id="IPR050955">
    <property type="entry name" value="Plant_Biomass_Hydrol_Est"/>
</dbReference>
<dbReference type="RefSeq" id="WP_145366948.1">
    <property type="nucleotide sequence ID" value="NZ_CP036275.1"/>
</dbReference>
<protein>
    <submittedName>
        <fullName evidence="3">Alpha/beta hydrolase family protein</fullName>
    </submittedName>
</protein>
<organism evidence="3 4">
    <name type="scientific">Maioricimonas rarisocia</name>
    <dbReference type="NCBI Taxonomy" id="2528026"/>
    <lineage>
        <taxon>Bacteria</taxon>
        <taxon>Pseudomonadati</taxon>
        <taxon>Planctomycetota</taxon>
        <taxon>Planctomycetia</taxon>
        <taxon>Planctomycetales</taxon>
        <taxon>Planctomycetaceae</taxon>
        <taxon>Maioricimonas</taxon>
    </lineage>
</organism>
<reference evidence="3 4" key="1">
    <citation type="submission" date="2019-02" db="EMBL/GenBank/DDBJ databases">
        <title>Deep-cultivation of Planctomycetes and their phenomic and genomic characterization uncovers novel biology.</title>
        <authorList>
            <person name="Wiegand S."/>
            <person name="Jogler M."/>
            <person name="Boedeker C."/>
            <person name="Pinto D."/>
            <person name="Vollmers J."/>
            <person name="Rivas-Marin E."/>
            <person name="Kohn T."/>
            <person name="Peeters S.H."/>
            <person name="Heuer A."/>
            <person name="Rast P."/>
            <person name="Oberbeckmann S."/>
            <person name="Bunk B."/>
            <person name="Jeske O."/>
            <person name="Meyerdierks A."/>
            <person name="Storesund J.E."/>
            <person name="Kallscheuer N."/>
            <person name="Luecker S."/>
            <person name="Lage O.M."/>
            <person name="Pohl T."/>
            <person name="Merkel B.J."/>
            <person name="Hornburger P."/>
            <person name="Mueller R.-W."/>
            <person name="Bruemmer F."/>
            <person name="Labrenz M."/>
            <person name="Spormann A.M."/>
            <person name="Op den Camp H."/>
            <person name="Overmann J."/>
            <person name="Amann R."/>
            <person name="Jetten M.S.M."/>
            <person name="Mascher T."/>
            <person name="Medema M.H."/>
            <person name="Devos D.P."/>
            <person name="Kaster A.-K."/>
            <person name="Ovreas L."/>
            <person name="Rohde M."/>
            <person name="Galperin M.Y."/>
            <person name="Jogler C."/>
        </authorList>
    </citation>
    <scope>NUCLEOTIDE SEQUENCE [LARGE SCALE GENOMIC DNA]</scope>
    <source>
        <strain evidence="3 4">Mal4</strain>
    </source>
</reference>
<evidence type="ECO:0000313" key="3">
    <source>
        <dbReference type="EMBL" id="QDU36264.1"/>
    </source>
</evidence>
<dbReference type="AlphaFoldDB" id="A0A517Z1B9"/>
<dbReference type="KEGG" id="mri:Mal4_05480"/>
<dbReference type="EMBL" id="CP036275">
    <property type="protein sequence ID" value="QDU36264.1"/>
    <property type="molecule type" value="Genomic_DNA"/>
</dbReference>
<gene>
    <name evidence="3" type="ORF">Mal4_05480</name>
</gene>
<keyword evidence="1 2" id="KW-0732">Signal</keyword>
<evidence type="ECO:0000256" key="1">
    <source>
        <dbReference type="ARBA" id="ARBA00022729"/>
    </source>
</evidence>
<evidence type="ECO:0000256" key="2">
    <source>
        <dbReference type="SAM" id="SignalP"/>
    </source>
</evidence>
<dbReference type="SUPFAM" id="SSF53474">
    <property type="entry name" value="alpha/beta-Hydrolases"/>
    <property type="match status" value="1"/>
</dbReference>
<dbReference type="Proteomes" id="UP000320496">
    <property type="component" value="Chromosome"/>
</dbReference>
<dbReference type="InterPro" id="IPR000801">
    <property type="entry name" value="Esterase-like"/>
</dbReference>
<dbReference type="Pfam" id="PF00756">
    <property type="entry name" value="Esterase"/>
    <property type="match status" value="1"/>
</dbReference>
<keyword evidence="3" id="KW-0378">Hydrolase</keyword>
<dbReference type="Gene3D" id="3.40.50.1820">
    <property type="entry name" value="alpha/beta hydrolase"/>
    <property type="match status" value="1"/>
</dbReference>
<dbReference type="InterPro" id="IPR029058">
    <property type="entry name" value="AB_hydrolase_fold"/>
</dbReference>
<accession>A0A517Z1B9</accession>
<feature type="chain" id="PRO_5022007803" evidence="2">
    <location>
        <begin position="24"/>
        <end position="855"/>
    </location>
</feature>
<dbReference type="OrthoDB" id="9764953at2"/>
<name>A0A517Z1B9_9PLAN</name>
<evidence type="ECO:0000313" key="4">
    <source>
        <dbReference type="Proteomes" id="UP000320496"/>
    </source>
</evidence>
<proteinExistence type="predicted"/>
<dbReference type="GO" id="GO:0016787">
    <property type="term" value="F:hydrolase activity"/>
    <property type="evidence" value="ECO:0007669"/>
    <property type="project" value="UniProtKB-KW"/>
</dbReference>
<sequence precursor="true">MNLVLRTGVAVLVLAVMTGVAKAAETGFIERTYEDAAGAHPFRVYVPKGYSPDREWPVMLFLHGAGERGTDGLLPITVGLGPMIEAWGEDFPFIVVFPQCEAKRGRILKGWNPDRPHAQRALKMLEQVEAEFATDPERRVLTGWSMGGFGCWRVAAATPDMWSAVVVLAGGGEPELASNLTDVPVWIFHGADDEVVPPGRSRELVAALEKAGCTFAYTELSGVGHNCWRQVYTCPDVVEWMLDPSQPPGGDVEPDQAILARAARARREKFREALRIPGAVAVRIGPDAMTAAGFGLSDAVPNEWKQGRIDDIEETLEALGEQFVIQMREIDYALELDRAIFRSDDFGRLQLRIGVRNLVLEVAQTSITGTTQQIRADGLRVVVGHRRPVWLEVDVHPVVRGDRMELRLLGADFRIPDDNWYVAAPRNIEVRGGELTPDLVRIGLVGGLYLRKSQIEAEVRRLVPDLIATAEDMVSEVDASPFMASVWPVPVYTPDARLRPQAVQVDSRGAELVFGLVAGPVDAVHVPERPRLEAVPVPALDSVDRSRFLQLDLAPGVVTPLSQMIVDADVARLHPLDVPDERFHVMADRAFLESVVPDLKTLPDDARLLPEFRLVEPLSVRPGQVDSNGTDMEFVVPGVVFSIDHRSDVSSPWQAVAELEISVSQQARLELVRGEDGGRTLRLGWSSDPQVEVHGRFADGYTPRHPELNVDAFRREFVEAWTAWTRGAAGNEVAVPNLQVGAAAMGLSDLKWSSNRLVTEFSMQPSEVANEARRTFEYKVRGPDSRWSQPYRLPGGESHEYRVPYDMELRAVAPLPGARSRVVPGGRLMLQPLRRRGRFRLRSVEPEPQRTRSDR</sequence>
<dbReference type="PANTHER" id="PTHR43037:SF1">
    <property type="entry name" value="BLL1128 PROTEIN"/>
    <property type="match status" value="1"/>
</dbReference>
<feature type="signal peptide" evidence="2">
    <location>
        <begin position="1"/>
        <end position="23"/>
    </location>
</feature>
<dbReference type="PANTHER" id="PTHR43037">
    <property type="entry name" value="UNNAMED PRODUCT-RELATED"/>
    <property type="match status" value="1"/>
</dbReference>
<keyword evidence="4" id="KW-1185">Reference proteome</keyword>